<keyword evidence="1" id="KW-1133">Transmembrane helix</keyword>
<protein>
    <recommendedName>
        <fullName evidence="2">Mitochondrial adapter protein MCP1 transmembrane domain-containing protein</fullName>
    </recommendedName>
</protein>
<feature type="domain" description="Mitochondrial adapter protein MCP1 transmembrane" evidence="2">
    <location>
        <begin position="105"/>
        <end position="186"/>
    </location>
</feature>
<dbReference type="GO" id="GO:0055088">
    <property type="term" value="P:lipid homeostasis"/>
    <property type="evidence" value="ECO:0007669"/>
    <property type="project" value="InterPro"/>
</dbReference>
<sequence length="219" mass="23477">MDWLGHLQSGSAATLGCVLVVHLAAPAVAALVPSHSIAHANSTMLFGRVFYQQRALEPILIWGALGTHIIASLLRKARIARMSPRPLRAFFRGDIQTIAGRMLVPLLGIHYVLNRVMPASARVPISELSPAELGMEYVSYGFSTWPTLTSVLYGLLIASAAVHVVGGAPKFMRRYGRRAPKNVWPIAAALGSVVAVGAARIALAPVGESSYMLDRVSRC</sequence>
<organism evidence="3 4">
    <name type="scientific">Malassezia cuniculi</name>
    <dbReference type="NCBI Taxonomy" id="948313"/>
    <lineage>
        <taxon>Eukaryota</taxon>
        <taxon>Fungi</taxon>
        <taxon>Dikarya</taxon>
        <taxon>Basidiomycota</taxon>
        <taxon>Ustilaginomycotina</taxon>
        <taxon>Malasseziomycetes</taxon>
        <taxon>Malasseziales</taxon>
        <taxon>Malasseziaceae</taxon>
        <taxon>Malassezia</taxon>
    </lineage>
</organism>
<feature type="transmembrane region" description="Helical" evidence="1">
    <location>
        <begin position="151"/>
        <end position="171"/>
    </location>
</feature>
<accession>A0AAF0EPS7</accession>
<keyword evidence="1" id="KW-0812">Transmembrane</keyword>
<keyword evidence="1" id="KW-0472">Membrane</keyword>
<feature type="transmembrane region" description="Helical" evidence="1">
    <location>
        <begin position="12"/>
        <end position="35"/>
    </location>
</feature>
<evidence type="ECO:0000256" key="1">
    <source>
        <dbReference type="SAM" id="Phobius"/>
    </source>
</evidence>
<proteinExistence type="predicted"/>
<evidence type="ECO:0000313" key="4">
    <source>
        <dbReference type="Proteomes" id="UP001219933"/>
    </source>
</evidence>
<dbReference type="InterPro" id="IPR012472">
    <property type="entry name" value="MCP1_TM"/>
</dbReference>
<dbReference type="InterPro" id="IPR039960">
    <property type="entry name" value="MCP1"/>
</dbReference>
<reference evidence="3" key="1">
    <citation type="submission" date="2023-03" db="EMBL/GenBank/DDBJ databases">
        <title>Mating type loci evolution in Malassezia.</title>
        <authorList>
            <person name="Coelho M.A."/>
        </authorList>
    </citation>
    <scope>NUCLEOTIDE SEQUENCE</scope>
    <source>
        <strain evidence="3">CBS 11721</strain>
    </source>
</reference>
<gene>
    <name evidence="3" type="ORF">MCUN1_001180</name>
</gene>
<keyword evidence="4" id="KW-1185">Reference proteome</keyword>
<name>A0AAF0EPS7_9BASI</name>
<dbReference type="PANTHER" id="PTHR38409">
    <property type="entry name" value="MDM10-COMPLEMENTING PROTEIN 1"/>
    <property type="match status" value="1"/>
</dbReference>
<feature type="transmembrane region" description="Helical" evidence="1">
    <location>
        <begin position="55"/>
        <end position="74"/>
    </location>
</feature>
<evidence type="ECO:0000259" key="2">
    <source>
        <dbReference type="Pfam" id="PF07950"/>
    </source>
</evidence>
<dbReference type="EMBL" id="CP119878">
    <property type="protein sequence ID" value="WFD34341.1"/>
    <property type="molecule type" value="Genomic_DNA"/>
</dbReference>
<feature type="transmembrane region" description="Helical" evidence="1">
    <location>
        <begin position="95"/>
        <end position="113"/>
    </location>
</feature>
<dbReference type="Proteomes" id="UP001219933">
    <property type="component" value="Chromosome 2"/>
</dbReference>
<dbReference type="PANTHER" id="PTHR38409:SF1">
    <property type="entry name" value="MITOCHONDRIAL ADAPTER PROTEIN MCP1"/>
    <property type="match status" value="1"/>
</dbReference>
<dbReference type="Pfam" id="PF07950">
    <property type="entry name" value="MCP1_TM"/>
    <property type="match status" value="1"/>
</dbReference>
<feature type="transmembrane region" description="Helical" evidence="1">
    <location>
        <begin position="183"/>
        <end position="203"/>
    </location>
</feature>
<evidence type="ECO:0000313" key="3">
    <source>
        <dbReference type="EMBL" id="WFD34341.1"/>
    </source>
</evidence>
<dbReference type="AlphaFoldDB" id="A0AAF0EPS7"/>